<feature type="domain" description="Alcohol dehydrogenase-like C-terminal" evidence="6">
    <location>
        <begin position="189"/>
        <end position="257"/>
    </location>
</feature>
<accession>A0A1I5DZK6</accession>
<dbReference type="Proteomes" id="UP000183642">
    <property type="component" value="Unassembled WGS sequence"/>
</dbReference>
<dbReference type="SUPFAM" id="SSF50129">
    <property type="entry name" value="GroES-like"/>
    <property type="match status" value="1"/>
</dbReference>
<evidence type="ECO:0000256" key="2">
    <source>
        <dbReference type="ARBA" id="ARBA00022723"/>
    </source>
</evidence>
<reference evidence="9" key="1">
    <citation type="submission" date="2016-10" db="EMBL/GenBank/DDBJ databases">
        <authorList>
            <person name="Varghese N."/>
            <person name="Submissions S."/>
        </authorList>
    </citation>
    <scope>NUCLEOTIDE SEQUENCE [LARGE SCALE GENOMIC DNA]</scope>
    <source>
        <strain evidence="9">DSM 43161</strain>
    </source>
</reference>
<dbReference type="Gene3D" id="3.40.50.720">
    <property type="entry name" value="NAD(P)-binding Rossmann-like Domain"/>
    <property type="match status" value="1"/>
</dbReference>
<dbReference type="Gene3D" id="3.90.180.10">
    <property type="entry name" value="Medium-chain alcohol dehydrogenases, catalytic domain"/>
    <property type="match status" value="1"/>
</dbReference>
<name>A0A1I5DZK6_9ACTN</name>
<keyword evidence="3 5" id="KW-0862">Zinc</keyword>
<dbReference type="InterPro" id="IPR013149">
    <property type="entry name" value="ADH-like_C"/>
</dbReference>
<dbReference type="PANTHER" id="PTHR42813:SF2">
    <property type="entry name" value="DEHYDROGENASE, ZINC-CONTAINING, PUTATIVE (AFU_ORTHOLOGUE AFUA_2G02810)-RELATED"/>
    <property type="match status" value="1"/>
</dbReference>
<evidence type="ECO:0000256" key="3">
    <source>
        <dbReference type="ARBA" id="ARBA00022833"/>
    </source>
</evidence>
<dbReference type="InterPro" id="IPR036291">
    <property type="entry name" value="NAD(P)-bd_dom_sf"/>
</dbReference>
<gene>
    <name evidence="8" type="ORF">SAMN05660359_01184</name>
</gene>
<dbReference type="RefSeq" id="WP_075012531.1">
    <property type="nucleotide sequence ID" value="NZ_FOWE01000002.1"/>
</dbReference>
<dbReference type="Pfam" id="PF08240">
    <property type="entry name" value="ADH_N"/>
    <property type="match status" value="1"/>
</dbReference>
<dbReference type="PANTHER" id="PTHR42813">
    <property type="entry name" value="ZINC-TYPE ALCOHOL DEHYDROGENASE-LIKE"/>
    <property type="match status" value="1"/>
</dbReference>
<evidence type="ECO:0000256" key="4">
    <source>
        <dbReference type="ARBA" id="ARBA00023002"/>
    </source>
</evidence>
<dbReference type="EMBL" id="FOWE01000002">
    <property type="protein sequence ID" value="SFO04669.1"/>
    <property type="molecule type" value="Genomic_DNA"/>
</dbReference>
<dbReference type="SUPFAM" id="SSF51735">
    <property type="entry name" value="NAD(P)-binding Rossmann-fold domains"/>
    <property type="match status" value="1"/>
</dbReference>
<dbReference type="AlphaFoldDB" id="A0A1I5DZK6"/>
<dbReference type="GO" id="GO:0008270">
    <property type="term" value="F:zinc ion binding"/>
    <property type="evidence" value="ECO:0007669"/>
    <property type="project" value="InterPro"/>
</dbReference>
<evidence type="ECO:0000259" key="7">
    <source>
        <dbReference type="Pfam" id="PF08240"/>
    </source>
</evidence>
<evidence type="ECO:0000256" key="1">
    <source>
        <dbReference type="ARBA" id="ARBA00001947"/>
    </source>
</evidence>
<keyword evidence="9" id="KW-1185">Reference proteome</keyword>
<dbReference type="InterPro" id="IPR002328">
    <property type="entry name" value="ADH_Zn_CS"/>
</dbReference>
<keyword evidence="4" id="KW-0560">Oxidoreductase</keyword>
<feature type="domain" description="Alcohol dehydrogenase-like N-terminal" evidence="7">
    <location>
        <begin position="25"/>
        <end position="146"/>
    </location>
</feature>
<sequence length="392" mass="41894">MRAVTWHGRADVQVDTVPDPTLQDDTDVIVEITSSGICGSDLHLIEVMAPFMTKGDVMGHEPMGVVREVGSAVTAVKPGDRVVVPFNISCGTCWMCSQGLQSQCETTQNREQGFGASLFGYTKLYGQVPGGQAEYLRVPFGNTLPIKVPDGPSDDRFVYLSDVLPTSWQAVQYAATPPGGTLLVLGLGPIGDMCTRIAAHLGLRVVGVDVVPERLERATARGTEVIRSTDQADVVAEIRDRTDGRGADAVIDAVGMEAHGSPVARIAQKATAVIPDAIMAPVMKVAGIDRLAALNTAIEAVRRGGTVSLSGVYGGATDPMPLSNMFDKQIQLRMGQANVWRWVPDILPLLVDDDPLGVDDFATHRVPLEQAPQAYADFREKKDGAVKVLLQP</sequence>
<dbReference type="InterPro" id="IPR011032">
    <property type="entry name" value="GroES-like_sf"/>
</dbReference>
<dbReference type="GO" id="GO:0016491">
    <property type="term" value="F:oxidoreductase activity"/>
    <property type="evidence" value="ECO:0007669"/>
    <property type="project" value="UniProtKB-KW"/>
</dbReference>
<comment type="similarity">
    <text evidence="5">Belongs to the zinc-containing alcohol dehydrogenase family.</text>
</comment>
<organism evidence="8 9">
    <name type="scientific">Geodermatophilus obscurus</name>
    <dbReference type="NCBI Taxonomy" id="1861"/>
    <lineage>
        <taxon>Bacteria</taxon>
        <taxon>Bacillati</taxon>
        <taxon>Actinomycetota</taxon>
        <taxon>Actinomycetes</taxon>
        <taxon>Geodermatophilales</taxon>
        <taxon>Geodermatophilaceae</taxon>
        <taxon>Geodermatophilus</taxon>
    </lineage>
</organism>
<evidence type="ECO:0000313" key="9">
    <source>
        <dbReference type="Proteomes" id="UP000183642"/>
    </source>
</evidence>
<keyword evidence="2 5" id="KW-0479">Metal-binding</keyword>
<evidence type="ECO:0000259" key="6">
    <source>
        <dbReference type="Pfam" id="PF00107"/>
    </source>
</evidence>
<comment type="cofactor">
    <cofactor evidence="1 5">
        <name>Zn(2+)</name>
        <dbReference type="ChEBI" id="CHEBI:29105"/>
    </cofactor>
</comment>
<dbReference type="Pfam" id="PF00107">
    <property type="entry name" value="ADH_zinc_N"/>
    <property type="match status" value="1"/>
</dbReference>
<dbReference type="OrthoDB" id="241504at2"/>
<evidence type="ECO:0000313" key="8">
    <source>
        <dbReference type="EMBL" id="SFO04669.1"/>
    </source>
</evidence>
<dbReference type="PROSITE" id="PS00059">
    <property type="entry name" value="ADH_ZINC"/>
    <property type="match status" value="1"/>
</dbReference>
<dbReference type="InterPro" id="IPR013154">
    <property type="entry name" value="ADH-like_N"/>
</dbReference>
<protein>
    <submittedName>
        <fullName evidence="8">Threonine dehydrogenase</fullName>
    </submittedName>
</protein>
<evidence type="ECO:0000256" key="5">
    <source>
        <dbReference type="RuleBase" id="RU361277"/>
    </source>
</evidence>
<proteinExistence type="inferred from homology"/>